<dbReference type="InterPro" id="IPR051412">
    <property type="entry name" value="Formin_Homology_Diaphanous_sf"/>
</dbReference>
<evidence type="ECO:0000313" key="3">
    <source>
        <dbReference type="Proteomes" id="UP000479190"/>
    </source>
</evidence>
<feature type="compositionally biased region" description="Low complexity" evidence="1">
    <location>
        <begin position="254"/>
        <end position="263"/>
    </location>
</feature>
<accession>A0A6H5HYU2</accession>
<dbReference type="PANTHER" id="PTHR45691">
    <property type="entry name" value="PROTEIN DIAPHANOUS"/>
    <property type="match status" value="1"/>
</dbReference>
<organism evidence="2 3">
    <name type="scientific">Trichogramma brassicae</name>
    <dbReference type="NCBI Taxonomy" id="86971"/>
    <lineage>
        <taxon>Eukaryota</taxon>
        <taxon>Metazoa</taxon>
        <taxon>Ecdysozoa</taxon>
        <taxon>Arthropoda</taxon>
        <taxon>Hexapoda</taxon>
        <taxon>Insecta</taxon>
        <taxon>Pterygota</taxon>
        <taxon>Neoptera</taxon>
        <taxon>Endopterygota</taxon>
        <taxon>Hymenoptera</taxon>
        <taxon>Apocrita</taxon>
        <taxon>Proctotrupomorpha</taxon>
        <taxon>Chalcidoidea</taxon>
        <taxon>Trichogrammatidae</taxon>
        <taxon>Trichogramma</taxon>
    </lineage>
</organism>
<feature type="compositionally biased region" description="Gly residues" evidence="1">
    <location>
        <begin position="420"/>
        <end position="429"/>
    </location>
</feature>
<sequence length="616" mass="68690">MPMKHEAMSRSEALEIISNWSCSDVLLLLKKGNYIDFVARTGYRDEPDVDKDGNLLLHRTTPLHRAVKRKDFFAHSLFIVYNRYEANYTDEFEWRGGGLLQGGRETPDRRGRAAREYTRILLHISFIYTKIRDRNLRAQHLTEGKLALWKTDLARPHIWDLWTFVEEVKKNPEVYAQGAEQPQADSSIGSEETRAESRASSSDNISWDAEQVITSTPKSQTNSTGRDDDASPDFRSSLRMFQENDRRSMRADPLRSSNASLNRRSQDKSLEESPPDGSATYANISATVVNDQTTYANLPFANDQTTTTTTKHDVEQAQEETLKNSSRLHKSGLTKSLADQLREQLEIRANRSPNKPSPVQRPDNTTDKPRESFLHCAKSNGTTGTSHTLPYFHRNRRSPVSGVASLDTSSRASQGSTSGSDGGGGGGGSDQAQQLRNLPKPPPSMTLRDLDLVANLPRRPTVGSDSDADAEDEEDDGEGYEAFDEQIVERHQQQRGSIVSVDSFASVRDDHGLPQQQQQQQPPPPQQPPQQPPPPPPPDGGGLDDEEVYEIYESITESPDDENGREYINADFKVRPDPPPLPAKPPPNLTANLNNKNKTEAKSGSLTSIILILRIM</sequence>
<feature type="compositionally biased region" description="Polar residues" evidence="1">
    <location>
        <begin position="212"/>
        <end position="224"/>
    </location>
</feature>
<keyword evidence="3" id="KW-1185">Reference proteome</keyword>
<feature type="compositionally biased region" description="Pro residues" evidence="1">
    <location>
        <begin position="521"/>
        <end position="539"/>
    </location>
</feature>
<evidence type="ECO:0000256" key="1">
    <source>
        <dbReference type="SAM" id="MobiDB-lite"/>
    </source>
</evidence>
<dbReference type="PANTHER" id="PTHR45691:SF1">
    <property type="entry name" value="FH2 DOMAIN-CONTAINING PROTEIN 1-RELATED"/>
    <property type="match status" value="1"/>
</dbReference>
<feature type="region of interest" description="Disordered" evidence="1">
    <location>
        <begin position="177"/>
        <end position="281"/>
    </location>
</feature>
<protein>
    <submittedName>
        <fullName evidence="2">Uncharacterized protein</fullName>
    </submittedName>
</protein>
<feature type="compositionally biased region" description="Low complexity" evidence="1">
    <location>
        <begin position="408"/>
        <end position="419"/>
    </location>
</feature>
<dbReference type="GO" id="GO:0005884">
    <property type="term" value="C:actin filament"/>
    <property type="evidence" value="ECO:0007669"/>
    <property type="project" value="TreeGrafter"/>
</dbReference>
<gene>
    <name evidence="2" type="ORF">TBRA_LOCUS2431</name>
</gene>
<dbReference type="AlphaFoldDB" id="A0A6H5HYU2"/>
<dbReference type="EMBL" id="CADCXV010000480">
    <property type="protein sequence ID" value="CAB0030429.1"/>
    <property type="molecule type" value="Genomic_DNA"/>
</dbReference>
<feature type="compositionally biased region" description="Basic and acidic residues" evidence="1">
    <location>
        <begin position="242"/>
        <end position="253"/>
    </location>
</feature>
<dbReference type="GO" id="GO:0030041">
    <property type="term" value="P:actin filament polymerization"/>
    <property type="evidence" value="ECO:0007669"/>
    <property type="project" value="TreeGrafter"/>
</dbReference>
<dbReference type="OrthoDB" id="10044490at2759"/>
<proteinExistence type="predicted"/>
<reference evidence="2 3" key="1">
    <citation type="submission" date="2020-02" db="EMBL/GenBank/DDBJ databases">
        <authorList>
            <person name="Ferguson B K."/>
        </authorList>
    </citation>
    <scope>NUCLEOTIDE SEQUENCE [LARGE SCALE GENOMIC DNA]</scope>
</reference>
<feature type="region of interest" description="Disordered" evidence="1">
    <location>
        <begin position="347"/>
        <end position="601"/>
    </location>
</feature>
<name>A0A6H5HYU2_9HYME</name>
<evidence type="ECO:0000313" key="2">
    <source>
        <dbReference type="EMBL" id="CAB0030429.1"/>
    </source>
</evidence>
<feature type="compositionally biased region" description="Acidic residues" evidence="1">
    <location>
        <begin position="466"/>
        <end position="486"/>
    </location>
</feature>
<dbReference type="Proteomes" id="UP000479190">
    <property type="component" value="Unassembled WGS sequence"/>
</dbReference>
<feature type="compositionally biased region" description="Basic and acidic residues" evidence="1">
    <location>
        <begin position="364"/>
        <end position="373"/>
    </location>
</feature>
<feature type="compositionally biased region" description="Pro residues" evidence="1">
    <location>
        <begin position="577"/>
        <end position="588"/>
    </location>
</feature>
<feature type="compositionally biased region" description="Polar residues" evidence="1">
    <location>
        <begin position="379"/>
        <end position="388"/>
    </location>
</feature>